<feature type="domain" description="ATP phosphoribosyltransferase catalytic" evidence="19">
    <location>
        <begin position="51"/>
        <end position="211"/>
    </location>
</feature>
<dbReference type="OrthoDB" id="9801867at2"/>
<organism evidence="21 22">
    <name type="scientific">Akkermansia muciniphila</name>
    <dbReference type="NCBI Taxonomy" id="239935"/>
    <lineage>
        <taxon>Bacteria</taxon>
        <taxon>Pseudomonadati</taxon>
        <taxon>Verrucomicrobiota</taxon>
        <taxon>Verrucomicrobiia</taxon>
        <taxon>Verrucomicrobiales</taxon>
        <taxon>Akkermansiaceae</taxon>
        <taxon>Akkermansia</taxon>
    </lineage>
</organism>
<gene>
    <name evidence="18" type="primary">hisG</name>
    <name evidence="21" type="ORF">CXU22_10610</name>
</gene>
<dbReference type="InterPro" id="IPR011322">
    <property type="entry name" value="N-reg_PII-like_a/b"/>
</dbReference>
<evidence type="ECO:0000256" key="11">
    <source>
        <dbReference type="ARBA" id="ARBA00022679"/>
    </source>
</evidence>
<dbReference type="NCBIfam" id="TIGR00070">
    <property type="entry name" value="hisG"/>
    <property type="match status" value="1"/>
</dbReference>
<proteinExistence type="inferred from homology"/>
<dbReference type="EC" id="2.4.2.17" evidence="6 18"/>
<comment type="function">
    <text evidence="17 18">Catalyzes the condensation of ATP and 5-phosphoribose 1-diphosphate to form N'-(5'-phosphoribosyl)-ATP (PR-ATP). Has a crucial role in the pathway because the rate of histidine biosynthesis seems to be controlled primarily by regulation of HisG enzymatic activity.</text>
</comment>
<dbReference type="CDD" id="cd13593">
    <property type="entry name" value="PBP2_HisGL3"/>
    <property type="match status" value="1"/>
</dbReference>
<dbReference type="NCBIfam" id="TIGR03455">
    <property type="entry name" value="HisG_C-term"/>
    <property type="match status" value="1"/>
</dbReference>
<sequence length="291" mass="32642">MSKKLKIALPKGSLQDSTVELFRKAGYNVYVSSRGYRPTCDDDDLELFLIRAQEIGRYVNDGFIDCGITGRDWIYENRADVEVLTDLQYSKATSKPTRWVLVVPEDSPITCADDLQGKRIATEGVGITERWLQEKGIKAHVEFSWGATEVKVPELVDAIVDITETGSSIKANKLRIVDTLMTSYPQFIANRETMQDEWKKQKLESLVMMLRGALEARRKVGLKMNLPAASLNGLVEALPSLRRPTISHLAEEGWLAVETVIDESVVRDIIPQLKALGAEGIIEYPLNKLVY</sequence>
<dbReference type="GO" id="GO:0005737">
    <property type="term" value="C:cytoplasm"/>
    <property type="evidence" value="ECO:0007669"/>
    <property type="project" value="UniProtKB-SubCell"/>
</dbReference>
<evidence type="ECO:0000256" key="18">
    <source>
        <dbReference type="HAMAP-Rule" id="MF_00079"/>
    </source>
</evidence>
<dbReference type="Proteomes" id="UP000236000">
    <property type="component" value="Unassembled WGS sequence"/>
</dbReference>
<protein>
    <recommendedName>
        <fullName evidence="7 18">ATP phosphoribosyltransferase</fullName>
        <shortName evidence="18">ATP-PRT</shortName>
        <shortName evidence="18">ATP-PRTase</shortName>
        <ecNumber evidence="6 18">2.4.2.17</ecNumber>
    </recommendedName>
</protein>
<dbReference type="Pfam" id="PF08029">
    <property type="entry name" value="HisG_C"/>
    <property type="match status" value="1"/>
</dbReference>
<evidence type="ECO:0000256" key="9">
    <source>
        <dbReference type="ARBA" id="ARBA00022605"/>
    </source>
</evidence>
<evidence type="ECO:0000313" key="22">
    <source>
        <dbReference type="Proteomes" id="UP000236000"/>
    </source>
</evidence>
<dbReference type="FunFam" id="3.30.70.120:FF:000002">
    <property type="entry name" value="ATP phosphoribosyltransferase"/>
    <property type="match status" value="1"/>
</dbReference>
<evidence type="ECO:0000256" key="5">
    <source>
        <dbReference type="ARBA" id="ARBA00007955"/>
    </source>
</evidence>
<comment type="cofactor">
    <cofactor evidence="2 18">
        <name>Mg(2+)</name>
        <dbReference type="ChEBI" id="CHEBI:18420"/>
    </cofactor>
</comment>
<evidence type="ECO:0000256" key="13">
    <source>
        <dbReference type="ARBA" id="ARBA00022741"/>
    </source>
</evidence>
<dbReference type="Pfam" id="PF01634">
    <property type="entry name" value="HisG"/>
    <property type="match status" value="1"/>
</dbReference>
<dbReference type="UniPathway" id="UPA00031">
    <property type="reaction ID" value="UER00006"/>
</dbReference>
<evidence type="ECO:0000256" key="17">
    <source>
        <dbReference type="ARBA" id="ARBA00024861"/>
    </source>
</evidence>
<dbReference type="InterPro" id="IPR001348">
    <property type="entry name" value="ATP_PRibTrfase_HisG"/>
</dbReference>
<dbReference type="RefSeq" id="WP_102716003.1">
    <property type="nucleotide sequence ID" value="NZ_CABMLK010000002.1"/>
</dbReference>
<accession>A0A2N8HC59</accession>
<keyword evidence="11 18" id="KW-0808">Transferase</keyword>
<keyword evidence="15 18" id="KW-0460">Magnesium</keyword>
<dbReference type="PANTHER" id="PTHR21403:SF10">
    <property type="entry name" value="ATP PHOSPHORIBOSYLTRANSFERASE"/>
    <property type="match status" value="1"/>
</dbReference>
<evidence type="ECO:0000256" key="3">
    <source>
        <dbReference type="ARBA" id="ARBA00004496"/>
    </source>
</evidence>
<evidence type="ECO:0000256" key="7">
    <source>
        <dbReference type="ARBA" id="ARBA00020998"/>
    </source>
</evidence>
<evidence type="ECO:0000256" key="4">
    <source>
        <dbReference type="ARBA" id="ARBA00004667"/>
    </source>
</evidence>
<comment type="catalytic activity">
    <reaction evidence="1 18">
        <text>1-(5-phospho-beta-D-ribosyl)-ATP + diphosphate = 5-phospho-alpha-D-ribose 1-diphosphate + ATP</text>
        <dbReference type="Rhea" id="RHEA:18473"/>
        <dbReference type="ChEBI" id="CHEBI:30616"/>
        <dbReference type="ChEBI" id="CHEBI:33019"/>
        <dbReference type="ChEBI" id="CHEBI:58017"/>
        <dbReference type="ChEBI" id="CHEBI:73183"/>
        <dbReference type="EC" id="2.4.2.17"/>
    </reaction>
</comment>
<dbReference type="PANTHER" id="PTHR21403">
    <property type="entry name" value="ATP PHOSPHORIBOSYLTRANSFERASE ATP-PRTASE"/>
    <property type="match status" value="1"/>
</dbReference>
<dbReference type="GO" id="GO:0005524">
    <property type="term" value="F:ATP binding"/>
    <property type="evidence" value="ECO:0007669"/>
    <property type="project" value="UniProtKB-KW"/>
</dbReference>
<keyword evidence="10 18" id="KW-0328">Glycosyltransferase</keyword>
<dbReference type="EMBL" id="PJKA01000013">
    <property type="protein sequence ID" value="PNC17445.1"/>
    <property type="molecule type" value="Genomic_DNA"/>
</dbReference>
<dbReference type="Gene3D" id="3.30.70.120">
    <property type="match status" value="1"/>
</dbReference>
<dbReference type="SUPFAM" id="SSF53850">
    <property type="entry name" value="Periplasmic binding protein-like II"/>
    <property type="match status" value="1"/>
</dbReference>
<reference evidence="21 22" key="1">
    <citation type="journal article" date="2017" name="BMC Genomics">
        <title>Genome sequencing of 39 Akkermansia muciniphila isolates reveals its population structure, genomic and functional diverisity, and global distribution in mammalian gut microbiotas.</title>
        <authorList>
            <person name="Guo X."/>
            <person name="Li S."/>
            <person name="Zhang J."/>
            <person name="Wu F."/>
            <person name="Li X."/>
            <person name="Wu D."/>
            <person name="Zhang M."/>
            <person name="Ou Z."/>
            <person name="Jie Z."/>
            <person name="Yan Q."/>
            <person name="Li P."/>
            <person name="Yi J."/>
            <person name="Peng Y."/>
        </authorList>
    </citation>
    <scope>NUCLEOTIDE SEQUENCE [LARGE SCALE GENOMIC DNA]</scope>
    <source>
        <strain evidence="21 22">GP24</strain>
    </source>
</reference>
<evidence type="ECO:0000256" key="14">
    <source>
        <dbReference type="ARBA" id="ARBA00022840"/>
    </source>
</evidence>
<evidence type="ECO:0000259" key="20">
    <source>
        <dbReference type="Pfam" id="PF08029"/>
    </source>
</evidence>
<dbReference type="AlphaFoldDB" id="A0A2N8HC59"/>
<evidence type="ECO:0000256" key="16">
    <source>
        <dbReference type="ARBA" id="ARBA00023102"/>
    </source>
</evidence>
<keyword evidence="9 18" id="KW-0028">Amino-acid biosynthesis</keyword>
<evidence type="ECO:0000256" key="15">
    <source>
        <dbReference type="ARBA" id="ARBA00022842"/>
    </source>
</evidence>
<dbReference type="HAMAP" id="MF_00079">
    <property type="entry name" value="HisG_Long"/>
    <property type="match status" value="1"/>
</dbReference>
<dbReference type="InterPro" id="IPR015867">
    <property type="entry name" value="N-reg_PII/ATP_PRibTrfase_C"/>
</dbReference>
<keyword evidence="8 18" id="KW-0963">Cytoplasm</keyword>
<evidence type="ECO:0000259" key="19">
    <source>
        <dbReference type="Pfam" id="PF01634"/>
    </source>
</evidence>
<evidence type="ECO:0000256" key="1">
    <source>
        <dbReference type="ARBA" id="ARBA00000915"/>
    </source>
</evidence>
<evidence type="ECO:0000313" key="21">
    <source>
        <dbReference type="EMBL" id="PNC17445.1"/>
    </source>
</evidence>
<comment type="pathway">
    <text evidence="4 18">Amino-acid biosynthesis; L-histidine biosynthesis; L-histidine from 5-phospho-alpha-D-ribose 1-diphosphate: step 1/9.</text>
</comment>
<keyword evidence="13 18" id="KW-0547">Nucleotide-binding</keyword>
<dbReference type="GO" id="GO:0000287">
    <property type="term" value="F:magnesium ion binding"/>
    <property type="evidence" value="ECO:0007669"/>
    <property type="project" value="UniProtKB-UniRule"/>
</dbReference>
<keyword evidence="14 18" id="KW-0067">ATP-binding</keyword>
<evidence type="ECO:0000256" key="10">
    <source>
        <dbReference type="ARBA" id="ARBA00022676"/>
    </source>
</evidence>
<name>A0A2N8HC59_9BACT</name>
<evidence type="ECO:0000256" key="2">
    <source>
        <dbReference type="ARBA" id="ARBA00001946"/>
    </source>
</evidence>
<dbReference type="SUPFAM" id="SSF54913">
    <property type="entry name" value="GlnB-like"/>
    <property type="match status" value="1"/>
</dbReference>
<evidence type="ECO:0000256" key="6">
    <source>
        <dbReference type="ARBA" id="ARBA00011946"/>
    </source>
</evidence>
<feature type="domain" description="Histidine biosynthesis HisG C-terminal" evidence="20">
    <location>
        <begin position="216"/>
        <end position="288"/>
    </location>
</feature>
<dbReference type="GO" id="GO:0000105">
    <property type="term" value="P:L-histidine biosynthetic process"/>
    <property type="evidence" value="ECO:0007669"/>
    <property type="project" value="UniProtKB-UniRule"/>
</dbReference>
<comment type="caution">
    <text evidence="21">The sequence shown here is derived from an EMBL/GenBank/DDBJ whole genome shotgun (WGS) entry which is preliminary data.</text>
</comment>
<keyword evidence="12 18" id="KW-0479">Metal-binding</keyword>
<dbReference type="InterPro" id="IPR013820">
    <property type="entry name" value="ATP_PRibTrfase_cat"/>
</dbReference>
<dbReference type="Gene3D" id="3.40.190.10">
    <property type="entry name" value="Periplasmic binding protein-like II"/>
    <property type="match status" value="2"/>
</dbReference>
<comment type="subcellular location">
    <subcellularLocation>
        <location evidence="3 18">Cytoplasm</location>
    </subcellularLocation>
</comment>
<comment type="similarity">
    <text evidence="5 18">Belongs to the ATP phosphoribosyltransferase family. Long subfamily.</text>
</comment>
<comment type="activity regulation">
    <text evidence="18">Feedback inhibited by histidine.</text>
</comment>
<dbReference type="InterPro" id="IPR020621">
    <property type="entry name" value="ATP-PRT_HisG_long"/>
</dbReference>
<evidence type="ECO:0000256" key="8">
    <source>
        <dbReference type="ARBA" id="ARBA00022490"/>
    </source>
</evidence>
<dbReference type="GO" id="GO:0003879">
    <property type="term" value="F:ATP phosphoribosyltransferase activity"/>
    <property type="evidence" value="ECO:0007669"/>
    <property type="project" value="UniProtKB-UniRule"/>
</dbReference>
<dbReference type="InterPro" id="IPR013115">
    <property type="entry name" value="HisG_C"/>
</dbReference>
<keyword evidence="16 18" id="KW-0368">Histidine biosynthesis</keyword>
<evidence type="ECO:0000256" key="12">
    <source>
        <dbReference type="ARBA" id="ARBA00022723"/>
    </source>
</evidence>